<dbReference type="AlphaFoldDB" id="A0A0D5ZJM2"/>
<evidence type="ECO:0000313" key="2">
    <source>
        <dbReference type="EMBL" id="AKA49894.1"/>
    </source>
</evidence>
<feature type="signal peptide" evidence="1">
    <location>
        <begin position="1"/>
        <end position="16"/>
    </location>
</feature>
<dbReference type="PROSITE" id="PS51257">
    <property type="entry name" value="PROKAR_LIPOPROTEIN"/>
    <property type="match status" value="1"/>
</dbReference>
<protein>
    <recommendedName>
        <fullName evidence="4">Lipoprotein</fullName>
    </recommendedName>
</protein>
<feature type="chain" id="PRO_5002300585" description="Lipoprotein" evidence="1">
    <location>
        <begin position="17"/>
        <end position="526"/>
    </location>
</feature>
<dbReference type="Proteomes" id="UP000032722">
    <property type="component" value="Chromosome"/>
</dbReference>
<reference evidence="2 3" key="1">
    <citation type="journal article" date="2015" name="Genome Announc.">
        <title>Complete Genome Sequence of Mycoplasma meleagridis, a Possible Emerging Pathogen in Chickens.</title>
        <authorList>
            <person name="Abolnik C."/>
        </authorList>
    </citation>
    <scope>NUCLEOTIDE SEQUENCE [LARGE SCALE GENOMIC DNA]</scope>
    <source>
        <strain evidence="2 3">B2096 8B</strain>
    </source>
</reference>
<keyword evidence="1" id="KW-0732">Signal</keyword>
<evidence type="ECO:0008006" key="4">
    <source>
        <dbReference type="Google" id="ProtNLM"/>
    </source>
</evidence>
<gene>
    <name evidence="2" type="ORF">VO56_01290</name>
</gene>
<sequence>MKRKSFLLLGTAIASAATPLMTVSCLYENEPSVVYAKEYVKHNAFTEKSKITNAQSPAQLREFENKLFSIKKLLYTFSDFHYSFVLEFSFSNNKEGMAVDNPEYVSKEAIEKVVDNFLQDTPFYALYLSEKDRILRTTNTVVGKEEYQFSFSDQSPYNTIPSYVFNAVNKEYKNDSSVLPVATKLLKALNKTLGQTYSVFLNDQEYIRTNAYGIKYGFGPINLFDAVNLSGKSEDYFKVFNSTEFTDEEKERFFNHVEEFFANKPYYLYLESTRDREVEIDKKQKEYSKLSAAQQSGSKGQKILKKIEELLATSKALSVIIEEFKPLFTNYEGNLTAFEKAVKNDSLFTNLNNWIQKVNEQLSSKVADSELEQLKTELTSAVTEAVNLEGEAKKVKLEELFTKYKQFTSKIYFKLFDQDYQRALTTIEKEKSSMKSSTKYLAELYAKILFANGVFKTQILEAHKGDDKVFLVQYYDQTSKKWKLFDVNLAYEVAKQEGFNIESILSETLPDGYVIDESFASAFHIN</sequence>
<accession>A0A0D5ZJM2</accession>
<organism evidence="3">
    <name type="scientific">Mycoplasmopsis gallinacea</name>
    <dbReference type="NCBI Taxonomy" id="29556"/>
    <lineage>
        <taxon>Bacteria</taxon>
        <taxon>Bacillati</taxon>
        <taxon>Mycoplasmatota</taxon>
        <taxon>Mycoplasmoidales</taxon>
        <taxon>Metamycoplasmataceae</taxon>
        <taxon>Mycoplasmopsis</taxon>
    </lineage>
</organism>
<dbReference type="KEGG" id="mgb:VO56_01290"/>
<dbReference type="EMBL" id="CP011021">
    <property type="protein sequence ID" value="AKA49894.1"/>
    <property type="molecule type" value="Genomic_DNA"/>
</dbReference>
<evidence type="ECO:0000313" key="3">
    <source>
        <dbReference type="Proteomes" id="UP000032722"/>
    </source>
</evidence>
<proteinExistence type="predicted"/>
<dbReference type="HOGENOM" id="CLU_527667_0_0_14"/>
<evidence type="ECO:0000256" key="1">
    <source>
        <dbReference type="SAM" id="SignalP"/>
    </source>
</evidence>
<name>A0A0D5ZJM2_9BACT</name>
<dbReference type="PATRIC" id="fig|29556.3.peg.264"/>